<dbReference type="Pfam" id="PF00395">
    <property type="entry name" value="SLH"/>
    <property type="match status" value="2"/>
</dbReference>
<dbReference type="InterPro" id="IPR001119">
    <property type="entry name" value="SLH_dom"/>
</dbReference>
<dbReference type="EMBL" id="BORR01000002">
    <property type="protein sequence ID" value="GIO35634.1"/>
    <property type="molecule type" value="Genomic_DNA"/>
</dbReference>
<sequence length="575" mass="62859">MNEIDLLFSKEFSDGKSFSFAWRIFLDEYNRQDEEGKLKLVSNKPTLLEQRDLAFLAATVHRLTRLDGIKIPDWVVEDSTFLKEPYFTVKGDKFRLLYLVESPPEFKMRNIFTVGNVLSRVSTIKEALKMKVNKTLTATGALVLSVTLLTGFAGPAVSPMAVAAGVGNNNIAVTETIKGTAVAQMDDSEVFAVASSPTSFKDLSKSHWAYNEIMSAVQKGYFKGYTDGTFKPNAAVSRSEFVALLSRVSTNQPTEAGATFSDVPATNWAVEGINLAAQMGFIKQSDFVNGFKPNQAMTRIEMVRWMSAGLSQANPEYAQAIKDMAETVLPVQEYYKGTLAKADYGTVGLMMGTGILNGYDTGAFGGGNTTSRAEVAAILSRLEEAQKKGPDDFFNLRQMREIGTKGTNLETMGYSYVNTVSGVANTFAEKIWKQTLPLDNNAGEVEFKHMIVINPNDPSSIYHRLFYGKGNNLEMKAGAGRYLVASLLTVKPNRDKFTDTTLLQASDFGTLLGSASYKVGDADKYGQPLFSLSDTEVVGKGKERIVYFLGSIQDINLYKGPAPAASFGKLVSVGR</sequence>
<dbReference type="PANTHER" id="PTHR43308">
    <property type="entry name" value="OUTER MEMBRANE PROTEIN ALPHA-RELATED"/>
    <property type="match status" value="1"/>
</dbReference>
<dbReference type="PANTHER" id="PTHR43308:SF5">
    <property type="entry name" value="S-LAYER PROTEIN _ PEPTIDOGLYCAN ENDO-BETA-N-ACETYLGLUCOSAMINIDASE"/>
    <property type="match status" value="1"/>
</dbReference>
<reference evidence="2 3" key="1">
    <citation type="submission" date="2021-03" db="EMBL/GenBank/DDBJ databases">
        <title>Antimicrobial resistance genes in bacteria isolated from Japanese honey, and their potential for conferring macrolide and lincosamide resistance in the American foulbrood pathogen Paenibacillus larvae.</title>
        <authorList>
            <person name="Okamoto M."/>
            <person name="Kumagai M."/>
            <person name="Kanamori H."/>
            <person name="Takamatsu D."/>
        </authorList>
    </citation>
    <scope>NUCLEOTIDE SEQUENCE [LARGE SCALE GENOMIC DNA]</scope>
    <source>
        <strain evidence="2 3">J41TS12</strain>
    </source>
</reference>
<accession>A0A920CG23</accession>
<comment type="caution">
    <text evidence="2">The sequence shown here is derived from an EMBL/GenBank/DDBJ whole genome shotgun (WGS) entry which is preliminary data.</text>
</comment>
<gene>
    <name evidence="2" type="ORF">J41TS12_04950</name>
</gene>
<dbReference type="Proteomes" id="UP000681162">
    <property type="component" value="Unassembled WGS sequence"/>
</dbReference>
<evidence type="ECO:0000313" key="2">
    <source>
        <dbReference type="EMBL" id="GIO35634.1"/>
    </source>
</evidence>
<dbReference type="RefSeq" id="WP_212938064.1">
    <property type="nucleotide sequence ID" value="NZ_BORR01000002.1"/>
</dbReference>
<protein>
    <recommendedName>
        <fullName evidence="1">SLH domain-containing protein</fullName>
    </recommendedName>
</protein>
<feature type="domain" description="SLH" evidence="1">
    <location>
        <begin position="330"/>
        <end position="393"/>
    </location>
</feature>
<organism evidence="2 3">
    <name type="scientific">Paenibacillus antibioticophila</name>
    <dbReference type="NCBI Taxonomy" id="1274374"/>
    <lineage>
        <taxon>Bacteria</taxon>
        <taxon>Bacillati</taxon>
        <taxon>Bacillota</taxon>
        <taxon>Bacilli</taxon>
        <taxon>Bacillales</taxon>
        <taxon>Paenibacillaceae</taxon>
        <taxon>Paenibacillus</taxon>
    </lineage>
</organism>
<keyword evidence="3" id="KW-1185">Reference proteome</keyword>
<dbReference type="AlphaFoldDB" id="A0A920CG23"/>
<dbReference type="PROSITE" id="PS51272">
    <property type="entry name" value="SLH"/>
    <property type="match status" value="3"/>
</dbReference>
<evidence type="ECO:0000259" key="1">
    <source>
        <dbReference type="PROSITE" id="PS51272"/>
    </source>
</evidence>
<dbReference type="InterPro" id="IPR051465">
    <property type="entry name" value="Cell_Envelope_Struct_Comp"/>
</dbReference>
<feature type="domain" description="SLH" evidence="1">
    <location>
        <begin position="260"/>
        <end position="320"/>
    </location>
</feature>
<evidence type="ECO:0000313" key="3">
    <source>
        <dbReference type="Proteomes" id="UP000681162"/>
    </source>
</evidence>
<feature type="domain" description="SLH" evidence="1">
    <location>
        <begin position="196"/>
        <end position="259"/>
    </location>
</feature>
<proteinExistence type="predicted"/>
<name>A0A920CG23_9BACL</name>